<dbReference type="SUPFAM" id="SSF53474">
    <property type="entry name" value="alpha/beta-Hydrolases"/>
    <property type="match status" value="1"/>
</dbReference>
<evidence type="ECO:0000259" key="2">
    <source>
        <dbReference type="Pfam" id="PF00561"/>
    </source>
</evidence>
<reference evidence="3 6" key="2">
    <citation type="submission" date="2016-10" db="EMBL/GenBank/DDBJ databases">
        <title>Hydorgenophaga sp. LPB0072 isolated from gastropod.</title>
        <authorList>
            <person name="Kim E."/>
            <person name="Yi H."/>
        </authorList>
    </citation>
    <scope>NUCLEOTIDE SEQUENCE [LARGE SCALE GENOMIC DNA]</scope>
    <source>
        <strain evidence="3 6">LPB0072</strain>
    </source>
</reference>
<organism evidence="3 6">
    <name type="scientific">Hydrogenophaga crassostreae</name>
    <dbReference type="NCBI Taxonomy" id="1763535"/>
    <lineage>
        <taxon>Bacteria</taxon>
        <taxon>Pseudomonadati</taxon>
        <taxon>Pseudomonadota</taxon>
        <taxon>Betaproteobacteria</taxon>
        <taxon>Burkholderiales</taxon>
        <taxon>Comamonadaceae</taxon>
        <taxon>Hydrogenophaga</taxon>
    </lineage>
</organism>
<dbReference type="KEGG" id="hyl:LPB072_18175"/>
<sequence length="283" mass="31051">MNAPHNPEVARSVRTGSFHTNVHDLGAAKPGQPPVLFIHGSGPGVSAWANWRLALPVIAEQRRVIAPDMVGFGYTDRPEGITYDMDTWVRQALDLLDALVLPQVDLVGNSFGGALALALAIRAPQRVRRLVLMGSVGVPFPITRGLDAVWGYQPSLANMRSLLDIFAHSRKLVTDELARLRFDASVRPGFQESFGAMFPAPRQRWVDAMASPEAAIRALPHETLIVHGREDKVIPLSNSLTLSQWIPNSQLHVFGHCGHWTQIEHAARFARLVGDFLTEADAS</sequence>
<proteinExistence type="predicted"/>
<dbReference type="PANTHER" id="PTHR43798:SF31">
    <property type="entry name" value="AB HYDROLASE SUPERFAMILY PROTEIN YCLE"/>
    <property type="match status" value="1"/>
</dbReference>
<evidence type="ECO:0000313" key="5">
    <source>
        <dbReference type="Proteomes" id="UP000185657"/>
    </source>
</evidence>
<accession>A0A163CLQ5</accession>
<dbReference type="EMBL" id="LVWD01000003">
    <property type="protein sequence ID" value="OAD43502.1"/>
    <property type="molecule type" value="Genomic_DNA"/>
</dbReference>
<dbReference type="InterPro" id="IPR050266">
    <property type="entry name" value="AB_hydrolase_sf"/>
</dbReference>
<protein>
    <submittedName>
        <fullName evidence="3">2-hydroxy-6-oxo-2,4-heptadienoate hydrolase</fullName>
    </submittedName>
</protein>
<dbReference type="OrthoDB" id="9799989at2"/>
<dbReference type="Gene3D" id="3.40.50.1820">
    <property type="entry name" value="alpha/beta hydrolase"/>
    <property type="match status" value="1"/>
</dbReference>
<dbReference type="Pfam" id="PF00561">
    <property type="entry name" value="Abhydrolase_1"/>
    <property type="match status" value="1"/>
</dbReference>
<gene>
    <name evidence="3" type="ORF">LPB072_18175</name>
    <name evidence="4" type="ORF">LPB72_02860</name>
</gene>
<dbReference type="GO" id="GO:0016787">
    <property type="term" value="F:hydrolase activity"/>
    <property type="evidence" value="ECO:0007669"/>
    <property type="project" value="UniProtKB-KW"/>
</dbReference>
<evidence type="ECO:0000313" key="6">
    <source>
        <dbReference type="Proteomes" id="UP000185680"/>
    </source>
</evidence>
<evidence type="ECO:0000313" key="4">
    <source>
        <dbReference type="EMBL" id="OAD43502.1"/>
    </source>
</evidence>
<dbReference type="GO" id="GO:0016020">
    <property type="term" value="C:membrane"/>
    <property type="evidence" value="ECO:0007669"/>
    <property type="project" value="TreeGrafter"/>
</dbReference>
<dbReference type="STRING" id="1763535.LPB072_18175"/>
<dbReference type="Proteomes" id="UP000185657">
    <property type="component" value="Unassembled WGS sequence"/>
</dbReference>
<evidence type="ECO:0000313" key="3">
    <source>
        <dbReference type="EMBL" id="AOW14474.1"/>
    </source>
</evidence>
<keyword evidence="1 3" id="KW-0378">Hydrolase</keyword>
<name>A0A163CLQ5_9BURK</name>
<dbReference type="EMBL" id="CP017476">
    <property type="protein sequence ID" value="AOW14474.1"/>
    <property type="molecule type" value="Genomic_DNA"/>
</dbReference>
<dbReference type="InterPro" id="IPR000073">
    <property type="entry name" value="AB_hydrolase_1"/>
</dbReference>
<dbReference type="Proteomes" id="UP000185680">
    <property type="component" value="Chromosome"/>
</dbReference>
<dbReference type="PRINTS" id="PR00111">
    <property type="entry name" value="ABHYDROLASE"/>
</dbReference>
<dbReference type="PANTHER" id="PTHR43798">
    <property type="entry name" value="MONOACYLGLYCEROL LIPASE"/>
    <property type="match status" value="1"/>
</dbReference>
<dbReference type="AlphaFoldDB" id="A0A163CLQ5"/>
<evidence type="ECO:0000256" key="1">
    <source>
        <dbReference type="ARBA" id="ARBA00022801"/>
    </source>
</evidence>
<keyword evidence="5" id="KW-1185">Reference proteome</keyword>
<feature type="domain" description="AB hydrolase-1" evidence="2">
    <location>
        <begin position="33"/>
        <end position="266"/>
    </location>
</feature>
<dbReference type="InterPro" id="IPR029058">
    <property type="entry name" value="AB_hydrolase_fold"/>
</dbReference>
<dbReference type="RefSeq" id="WP_066085325.1">
    <property type="nucleotide sequence ID" value="NZ_CP017476.1"/>
</dbReference>
<reference evidence="4 5" key="1">
    <citation type="submission" date="2016-02" db="EMBL/GenBank/DDBJ databases">
        <title>Draft genome sequence of Hydrogenophaga sp. LPB0072.</title>
        <authorList>
            <person name="Shin S.-K."/>
            <person name="Yi H."/>
        </authorList>
    </citation>
    <scope>NUCLEOTIDE SEQUENCE [LARGE SCALE GENOMIC DNA]</scope>
    <source>
        <strain evidence="4 5">LPB0072</strain>
    </source>
</reference>